<dbReference type="SUPFAM" id="SSF54928">
    <property type="entry name" value="RNA-binding domain, RBD"/>
    <property type="match status" value="1"/>
</dbReference>
<dbReference type="Proteomes" id="UP001219933">
    <property type="component" value="Chromosome 4"/>
</dbReference>
<evidence type="ECO:0000313" key="4">
    <source>
        <dbReference type="EMBL" id="WFD36200.1"/>
    </source>
</evidence>
<evidence type="ECO:0000256" key="1">
    <source>
        <dbReference type="ARBA" id="ARBA00022884"/>
    </source>
</evidence>
<dbReference type="SMART" id="SM00360">
    <property type="entry name" value="RRM"/>
    <property type="match status" value="2"/>
</dbReference>
<feature type="region of interest" description="Disordered" evidence="2">
    <location>
        <begin position="85"/>
        <end position="133"/>
    </location>
</feature>
<dbReference type="InterPro" id="IPR000504">
    <property type="entry name" value="RRM_dom"/>
</dbReference>
<dbReference type="SUPFAM" id="SSF90229">
    <property type="entry name" value="CCCH zinc finger"/>
    <property type="match status" value="1"/>
</dbReference>
<feature type="domain" description="RRM" evidence="3">
    <location>
        <begin position="253"/>
        <end position="320"/>
    </location>
</feature>
<gene>
    <name evidence="4" type="ORF">MCUN1_003077</name>
</gene>
<protein>
    <recommendedName>
        <fullName evidence="3">RRM domain-containing protein</fullName>
    </recommendedName>
</protein>
<dbReference type="InterPro" id="IPR045137">
    <property type="entry name" value="RBM26/27"/>
</dbReference>
<dbReference type="InterPro" id="IPR035979">
    <property type="entry name" value="RBD_domain_sf"/>
</dbReference>
<feature type="compositionally biased region" description="Polar residues" evidence="2">
    <location>
        <begin position="437"/>
        <end position="454"/>
    </location>
</feature>
<dbReference type="InterPro" id="IPR012677">
    <property type="entry name" value="Nucleotide-bd_a/b_plait_sf"/>
</dbReference>
<feature type="compositionally biased region" description="Basic and acidic residues" evidence="2">
    <location>
        <begin position="85"/>
        <end position="104"/>
    </location>
</feature>
<feature type="region of interest" description="Disordered" evidence="2">
    <location>
        <begin position="435"/>
        <end position="454"/>
    </location>
</feature>
<feature type="region of interest" description="Disordered" evidence="2">
    <location>
        <begin position="586"/>
        <end position="623"/>
    </location>
</feature>
<keyword evidence="5" id="KW-1185">Reference proteome</keyword>
<dbReference type="GO" id="GO:0003723">
    <property type="term" value="F:RNA binding"/>
    <property type="evidence" value="ECO:0007669"/>
    <property type="project" value="UniProtKB-KW"/>
</dbReference>
<reference evidence="4" key="1">
    <citation type="submission" date="2023-03" db="EMBL/GenBank/DDBJ databases">
        <title>Mating type loci evolution in Malassezia.</title>
        <authorList>
            <person name="Coelho M.A."/>
        </authorList>
    </citation>
    <scope>NUCLEOTIDE SEQUENCE</scope>
    <source>
        <strain evidence="4">CBS 11721</strain>
    </source>
</reference>
<dbReference type="InterPro" id="IPR002483">
    <property type="entry name" value="PWI_dom"/>
</dbReference>
<dbReference type="AlphaFoldDB" id="A0AAF0EW90"/>
<dbReference type="CDD" id="cd12257">
    <property type="entry name" value="RRM1_RBM26_like"/>
    <property type="match status" value="1"/>
</dbReference>
<dbReference type="Gene3D" id="3.30.70.330">
    <property type="match status" value="2"/>
</dbReference>
<keyword evidence="1" id="KW-0694">RNA-binding</keyword>
<dbReference type="Pfam" id="PF01480">
    <property type="entry name" value="PWI"/>
    <property type="match status" value="1"/>
</dbReference>
<feature type="domain" description="RRM" evidence="3">
    <location>
        <begin position="515"/>
        <end position="580"/>
    </location>
</feature>
<organism evidence="4 5">
    <name type="scientific">Malassezia cuniculi</name>
    <dbReference type="NCBI Taxonomy" id="948313"/>
    <lineage>
        <taxon>Eukaryota</taxon>
        <taxon>Fungi</taxon>
        <taxon>Dikarya</taxon>
        <taxon>Basidiomycota</taxon>
        <taxon>Ustilaginomycotina</taxon>
        <taxon>Malasseziomycetes</taxon>
        <taxon>Malasseziales</taxon>
        <taxon>Malasseziaceae</taxon>
        <taxon>Malassezia</taxon>
    </lineage>
</organism>
<dbReference type="PANTHER" id="PTHR14398">
    <property type="entry name" value="RNA RECOGNITION RRM/RNP DOMAIN"/>
    <property type="match status" value="1"/>
</dbReference>
<dbReference type="GO" id="GO:0005634">
    <property type="term" value="C:nucleus"/>
    <property type="evidence" value="ECO:0007669"/>
    <property type="project" value="TreeGrafter"/>
</dbReference>
<accession>A0AAF0EW90</accession>
<evidence type="ECO:0000256" key="2">
    <source>
        <dbReference type="SAM" id="MobiDB-lite"/>
    </source>
</evidence>
<dbReference type="PANTHER" id="PTHR14398:SF0">
    <property type="entry name" value="ZINC FINGER PROTEIN SWM"/>
    <property type="match status" value="1"/>
</dbReference>
<dbReference type="InterPro" id="IPR036855">
    <property type="entry name" value="Znf_CCCH_sf"/>
</dbReference>
<proteinExistence type="predicted"/>
<evidence type="ECO:0000313" key="5">
    <source>
        <dbReference type="Proteomes" id="UP001219933"/>
    </source>
</evidence>
<evidence type="ECO:0000259" key="3">
    <source>
        <dbReference type="SMART" id="SM00360"/>
    </source>
</evidence>
<sequence length="623" mass="67605">MLFPQEDVPAVKQWLIGELEPLCDADPDVLADYVLALFRYDSGEEELKATLNEQLLDFLEGNTGPFVEHAFETLKSRSYLDESYGTKRAADDTQDDEPSKRVAQDTEMAESDAPQVEYPDGTGTGPLVQPDPTRRRIPKGWCRDYHSVGFCSRGANCRFKHSDDSIVGPVPGAEAMPPPAMPPQGMFPPGLFPPIGPDGQMPPMPVEFAQALQAGMVPLPWVPPFESMRGGISSRGRGRGGRMSAPTTRSATTLVVENIPPEYLDMAKVNDYFKRFGTITNVSVDEPGAKALVSYSTHEEAEAAHKNPDVIFGNRFVKVYFQRLDRPQRPLGRPQPSKPNYMTEKGSNVYLAPALREAAEATRGVDSERHKLLELRKKKQALLNMQLAEQKALLGKLDSPDLTAQGRQSIMSMLDKLSGEISSTMEMLKKDIGASGDTHTAQAHESSTDAATTDELQSKLAALKQEAAALGIDAGRGRGRGTYRGAFRGGRAAYRGAYRAPFNPSQFRLDNRTTKVGVSGLPASYDAEALHAHMRQFGELVSMDRSDSGDIVVTFKARRAAETALRAGGDIGGVGQVKLGWVDAPRSAAAPERGSDSADADAPVAQLEDAAGAGGEREDNWKR</sequence>
<name>A0AAF0EW90_9BASI</name>
<dbReference type="EMBL" id="CP119880">
    <property type="protein sequence ID" value="WFD36200.1"/>
    <property type="molecule type" value="Genomic_DNA"/>
</dbReference>
<dbReference type="GO" id="GO:0046872">
    <property type="term" value="F:metal ion binding"/>
    <property type="evidence" value="ECO:0007669"/>
    <property type="project" value="InterPro"/>
</dbReference>